<feature type="region of interest" description="Disordered" evidence="4">
    <location>
        <begin position="1"/>
        <end position="30"/>
    </location>
</feature>
<dbReference type="InterPro" id="IPR000524">
    <property type="entry name" value="Tscrpt_reg_HTH_GntR"/>
</dbReference>
<reference evidence="6 7" key="1">
    <citation type="submission" date="2020-11" db="EMBL/GenBank/DDBJ databases">
        <title>Pseudonocardia abyssalis sp. nov. and Pseudonocardia oceani sp. nov., description and phylogenomic analysis of two novel actinomycetes isolated from the deep Southern Ocean.</title>
        <authorList>
            <person name="Parra J."/>
        </authorList>
    </citation>
    <scope>NUCLEOTIDE SEQUENCE [LARGE SCALE GENOMIC DNA]</scope>
    <source>
        <strain evidence="7">KRD185</strain>
    </source>
</reference>
<dbReference type="SMART" id="SM00895">
    <property type="entry name" value="FCD"/>
    <property type="match status" value="1"/>
</dbReference>
<protein>
    <submittedName>
        <fullName evidence="6">GntR family transcriptional regulator</fullName>
    </submittedName>
</protein>
<evidence type="ECO:0000256" key="2">
    <source>
        <dbReference type="ARBA" id="ARBA00023125"/>
    </source>
</evidence>
<keyword evidence="7" id="KW-1185">Reference proteome</keyword>
<keyword evidence="1" id="KW-0805">Transcription regulation</keyword>
<dbReference type="CDD" id="cd07377">
    <property type="entry name" value="WHTH_GntR"/>
    <property type="match status" value="1"/>
</dbReference>
<dbReference type="InterPro" id="IPR011711">
    <property type="entry name" value="GntR_C"/>
</dbReference>
<evidence type="ECO:0000313" key="6">
    <source>
        <dbReference type="EMBL" id="MBW0127080.1"/>
    </source>
</evidence>
<dbReference type="PROSITE" id="PS50949">
    <property type="entry name" value="HTH_GNTR"/>
    <property type="match status" value="1"/>
</dbReference>
<keyword evidence="3" id="KW-0804">Transcription</keyword>
<sequence length="259" mass="27703">MNAARPDIRCTHSSTERDREVRVPVPAGPTGARRLRLGTTARDRVADVLRNAIVRGELAAGTRIDLDEAAAQLGTSRTPVREACLALEHEGLLTVAPRSGVTVVGLTRRDVEDNFAIMAVLSGTATAWAAERRTGEELDRVRELAAEVRRLAGDGGPDLESANFRFHRAVHRASGSVRVLALLRQSGRIVPSGFFSLVPEQVECSLREHDEIVDALAVADPDRARRTAEAHLLNAGRLLLARVGAATPVESGACPPSPG</sequence>
<evidence type="ECO:0000256" key="4">
    <source>
        <dbReference type="SAM" id="MobiDB-lite"/>
    </source>
</evidence>
<dbReference type="PANTHER" id="PTHR43537">
    <property type="entry name" value="TRANSCRIPTIONAL REGULATOR, GNTR FAMILY"/>
    <property type="match status" value="1"/>
</dbReference>
<evidence type="ECO:0000313" key="7">
    <source>
        <dbReference type="Proteomes" id="UP000694300"/>
    </source>
</evidence>
<dbReference type="EMBL" id="JADQDF010000001">
    <property type="protein sequence ID" value="MBW0127080.1"/>
    <property type="molecule type" value="Genomic_DNA"/>
</dbReference>
<proteinExistence type="predicted"/>
<name>A0ABS6U4C8_9PSEU</name>
<comment type="caution">
    <text evidence="6">The sequence shown here is derived from an EMBL/GenBank/DDBJ whole genome shotgun (WGS) entry which is preliminary data.</text>
</comment>
<feature type="compositionally biased region" description="Basic and acidic residues" evidence="4">
    <location>
        <begin position="1"/>
        <end position="22"/>
    </location>
</feature>
<evidence type="ECO:0000259" key="5">
    <source>
        <dbReference type="PROSITE" id="PS50949"/>
    </source>
</evidence>
<organism evidence="6 7">
    <name type="scientific">Pseudonocardia oceani</name>
    <dbReference type="NCBI Taxonomy" id="2792013"/>
    <lineage>
        <taxon>Bacteria</taxon>
        <taxon>Bacillati</taxon>
        <taxon>Actinomycetota</taxon>
        <taxon>Actinomycetes</taxon>
        <taxon>Pseudonocardiales</taxon>
        <taxon>Pseudonocardiaceae</taxon>
        <taxon>Pseudonocardia</taxon>
    </lineage>
</organism>
<keyword evidence="2" id="KW-0238">DNA-binding</keyword>
<gene>
    <name evidence="6" type="ORF">I4I82_05230</name>
</gene>
<dbReference type="Pfam" id="PF07729">
    <property type="entry name" value="FCD"/>
    <property type="match status" value="1"/>
</dbReference>
<dbReference type="SMART" id="SM00345">
    <property type="entry name" value="HTH_GNTR"/>
    <property type="match status" value="1"/>
</dbReference>
<dbReference type="Proteomes" id="UP000694300">
    <property type="component" value="Unassembled WGS sequence"/>
</dbReference>
<evidence type="ECO:0000256" key="3">
    <source>
        <dbReference type="ARBA" id="ARBA00023163"/>
    </source>
</evidence>
<dbReference type="PANTHER" id="PTHR43537:SF5">
    <property type="entry name" value="UXU OPERON TRANSCRIPTIONAL REGULATOR"/>
    <property type="match status" value="1"/>
</dbReference>
<dbReference type="Pfam" id="PF00392">
    <property type="entry name" value="GntR"/>
    <property type="match status" value="1"/>
</dbReference>
<evidence type="ECO:0000256" key="1">
    <source>
        <dbReference type="ARBA" id="ARBA00023015"/>
    </source>
</evidence>
<feature type="domain" description="HTH gntR-type" evidence="5">
    <location>
        <begin position="39"/>
        <end position="106"/>
    </location>
</feature>
<accession>A0ABS6U4C8</accession>